<comment type="caution">
    <text evidence="1">The sequence shown here is derived from an EMBL/GenBank/DDBJ whole genome shotgun (WGS) entry which is preliminary data.</text>
</comment>
<accession>A0ACC2FLH2</accession>
<proteinExistence type="predicted"/>
<reference evidence="1" key="1">
    <citation type="submission" date="2021-05" db="EMBL/GenBank/DDBJ databases">
        <authorList>
            <person name="Pan Q."/>
            <person name="Jouanno E."/>
            <person name="Zahm M."/>
            <person name="Klopp C."/>
            <person name="Cabau C."/>
            <person name="Louis A."/>
            <person name="Berthelot C."/>
            <person name="Parey E."/>
            <person name="Roest Crollius H."/>
            <person name="Montfort J."/>
            <person name="Robinson-Rechavi M."/>
            <person name="Bouchez O."/>
            <person name="Lampietro C."/>
            <person name="Lopez Roques C."/>
            <person name="Donnadieu C."/>
            <person name="Postlethwait J."/>
            <person name="Bobe J."/>
            <person name="Dillon D."/>
            <person name="Chandos A."/>
            <person name="von Hippel F."/>
            <person name="Guiguen Y."/>
        </authorList>
    </citation>
    <scope>NUCLEOTIDE SEQUENCE</scope>
    <source>
        <strain evidence="1">YG-Jan2019</strain>
    </source>
</reference>
<dbReference type="Proteomes" id="UP001157502">
    <property type="component" value="Chromosome 25"/>
</dbReference>
<evidence type="ECO:0000313" key="2">
    <source>
        <dbReference type="Proteomes" id="UP001157502"/>
    </source>
</evidence>
<name>A0ACC2FLH2_DALPE</name>
<dbReference type="EMBL" id="CM055752">
    <property type="protein sequence ID" value="KAJ7992100.1"/>
    <property type="molecule type" value="Genomic_DNA"/>
</dbReference>
<organism evidence="1 2">
    <name type="scientific">Dallia pectoralis</name>
    <name type="common">Alaska blackfish</name>
    <dbReference type="NCBI Taxonomy" id="75939"/>
    <lineage>
        <taxon>Eukaryota</taxon>
        <taxon>Metazoa</taxon>
        <taxon>Chordata</taxon>
        <taxon>Craniata</taxon>
        <taxon>Vertebrata</taxon>
        <taxon>Euteleostomi</taxon>
        <taxon>Actinopterygii</taxon>
        <taxon>Neopterygii</taxon>
        <taxon>Teleostei</taxon>
        <taxon>Protacanthopterygii</taxon>
        <taxon>Esociformes</taxon>
        <taxon>Umbridae</taxon>
        <taxon>Dallia</taxon>
    </lineage>
</organism>
<evidence type="ECO:0000313" key="1">
    <source>
        <dbReference type="EMBL" id="KAJ7992100.1"/>
    </source>
</evidence>
<gene>
    <name evidence="1" type="ORF">DPEC_G00275050</name>
</gene>
<sequence length="439" mass="48690">MALNITVKSEDSESFDEEDEPSSLLSVTRGFESAACYNISPGGVQLEDHAGYSTRNDVLETNTTTNPLLLYPVDGDRFFSTSTDGKTVSKIAPAPANRPPPRPLPQVSPEFSYQAIVYLIEAIGRRWSLYGTRERSQLFQSVQKELGEQGHCHPVEKIRRKWNNLIVTYKRVKYRCRETGQARTSWEYYEMMDAMLGDTIGAEATSSPTLGTSSPLVTGAPKMTVATESVKSEQKPLLLPQSNLIAAGSRTLTLVSPSSQPLSSPVPPPLPVYTFVRSLPPPTPVRSPLTLPTTSERPSSWGANSTEPLQPKPTPAPAAPHPTSHVSSNLSRARLLRKKRCRFPFSSQGSSAASLMAQQHKRGEESASVHQEYLRCQEERAKEEEARCDRAEARERRREKREARMAESLGRMATALELLSSKQDTVIALLQRLAERDRK</sequence>
<keyword evidence="2" id="KW-1185">Reference proteome</keyword>
<protein>
    <submittedName>
        <fullName evidence="1">Uncharacterized protein</fullName>
    </submittedName>
</protein>